<organism evidence="2 3">
    <name type="scientific">Kushneria phosphatilytica</name>
    <dbReference type="NCBI Taxonomy" id="657387"/>
    <lineage>
        <taxon>Bacteria</taxon>
        <taxon>Pseudomonadati</taxon>
        <taxon>Pseudomonadota</taxon>
        <taxon>Gammaproteobacteria</taxon>
        <taxon>Oceanospirillales</taxon>
        <taxon>Halomonadaceae</taxon>
        <taxon>Kushneria</taxon>
    </lineage>
</organism>
<dbReference type="Pfam" id="PF22262">
    <property type="entry name" value="DUF6950"/>
    <property type="match status" value="1"/>
</dbReference>
<accession>A0A1S1NX09</accession>
<dbReference type="Proteomes" id="UP000322553">
    <property type="component" value="Chromosome"/>
</dbReference>
<proteinExistence type="predicted"/>
<gene>
    <name evidence="2" type="ORF">FY550_09270</name>
</gene>
<evidence type="ECO:0000259" key="1">
    <source>
        <dbReference type="Pfam" id="PF22262"/>
    </source>
</evidence>
<dbReference type="EMBL" id="CP043420">
    <property type="protein sequence ID" value="QEL11308.1"/>
    <property type="molecule type" value="Genomic_DNA"/>
</dbReference>
<protein>
    <recommendedName>
        <fullName evidence="1">DUF6950 domain-containing protein</fullName>
    </recommendedName>
</protein>
<dbReference type="InterPro" id="IPR053802">
    <property type="entry name" value="DUF6950"/>
</dbReference>
<name>A0A1S1NX09_9GAMM</name>
<reference evidence="2 3" key="1">
    <citation type="submission" date="2019-08" db="EMBL/GenBank/DDBJ databases">
        <title>Complete genome sequence of Kushneria sp. YCWA18, a halophilic phosphate-solubilizing bacterium isolated from Daqiao saltern in China.</title>
        <authorList>
            <person name="Du G.-X."/>
            <person name="Qu L.-Y."/>
        </authorList>
    </citation>
    <scope>NUCLEOTIDE SEQUENCE [LARGE SCALE GENOMIC DNA]</scope>
    <source>
        <strain evidence="2 3">YCWA18</strain>
    </source>
</reference>
<dbReference type="OrthoDB" id="6586924at2"/>
<dbReference type="AlphaFoldDB" id="A0A1S1NX09"/>
<feature type="domain" description="DUF6950" evidence="1">
    <location>
        <begin position="1"/>
        <end position="131"/>
    </location>
</feature>
<evidence type="ECO:0000313" key="3">
    <source>
        <dbReference type="Proteomes" id="UP000322553"/>
    </source>
</evidence>
<sequence length="134" mass="14870">MRSMNWPQKLYDAIQAAHEAAFSWGENDCCTFAADCCIAVCGIDPAEKYRGHYTTEIGAKRKLTEIHGSLEKACDAYFERVPVTKAQRGDMVMFEGEIGNTMGVVWAGSVFSITQNGVRRVKATPELAWRVEDG</sequence>
<dbReference type="STRING" id="657387.BH688_05525"/>
<dbReference type="KEGG" id="kuy:FY550_09270"/>
<keyword evidence="3" id="KW-1185">Reference proteome</keyword>
<evidence type="ECO:0000313" key="2">
    <source>
        <dbReference type="EMBL" id="QEL11308.1"/>
    </source>
</evidence>